<protein>
    <submittedName>
        <fullName evidence="1">Uncharacterized protein</fullName>
    </submittedName>
</protein>
<proteinExistence type="predicted"/>
<dbReference type="Proteomes" id="UP001059663">
    <property type="component" value="Chromosome"/>
</dbReference>
<gene>
    <name evidence="1" type="ORF">LP422_00250</name>
</gene>
<organism evidence="1 2">
    <name type="scientific">Janibacter limosus</name>
    <dbReference type="NCBI Taxonomy" id="53458"/>
    <lineage>
        <taxon>Bacteria</taxon>
        <taxon>Bacillati</taxon>
        <taxon>Actinomycetota</taxon>
        <taxon>Actinomycetes</taxon>
        <taxon>Micrococcales</taxon>
        <taxon>Intrasporangiaceae</taxon>
        <taxon>Janibacter</taxon>
    </lineage>
</organism>
<dbReference type="EMBL" id="CP087977">
    <property type="protein sequence ID" value="UUZ44885.1"/>
    <property type="molecule type" value="Genomic_DNA"/>
</dbReference>
<evidence type="ECO:0000313" key="1">
    <source>
        <dbReference type="EMBL" id="UUZ44885.1"/>
    </source>
</evidence>
<sequence length="45" mass="4864">MSPVVTTIVTAATASSRSPRPRLAKGLGRELRGIIRAVLLAYWRA</sequence>
<evidence type="ECO:0000313" key="2">
    <source>
        <dbReference type="Proteomes" id="UP001059663"/>
    </source>
</evidence>
<name>A0AC61U4B4_9MICO</name>
<reference evidence="1" key="1">
    <citation type="submission" date="2021-11" db="EMBL/GenBank/DDBJ databases">
        <title>Study of the species diversity of bacterial strains isolated from a unique natural object - Shulgan-Tash cave (Bashkiria).</title>
        <authorList>
            <person name="Sazanova A.L."/>
            <person name="Chirak E.R."/>
            <person name="Safronova V.I."/>
        </authorList>
    </citation>
    <scope>NUCLEOTIDE SEQUENCE</scope>
    <source>
        <strain evidence="1">P1</strain>
    </source>
</reference>
<accession>A0AC61U4B4</accession>